<feature type="compositionally biased region" description="Acidic residues" evidence="1">
    <location>
        <begin position="294"/>
        <end position="310"/>
    </location>
</feature>
<feature type="region of interest" description="Disordered" evidence="1">
    <location>
        <begin position="628"/>
        <end position="711"/>
    </location>
</feature>
<dbReference type="EMBL" id="JAFEKC020000015">
    <property type="protein sequence ID" value="KAK0510577.1"/>
    <property type="molecule type" value="Genomic_DNA"/>
</dbReference>
<reference evidence="2" key="1">
    <citation type="submission" date="2023-03" db="EMBL/GenBank/DDBJ databases">
        <title>Complete genome of Cladonia borealis.</title>
        <authorList>
            <person name="Park H."/>
        </authorList>
    </citation>
    <scope>NUCLEOTIDE SEQUENCE</scope>
    <source>
        <strain evidence="2">ANT050790</strain>
    </source>
</reference>
<feature type="region of interest" description="Disordered" evidence="1">
    <location>
        <begin position="197"/>
        <end position="373"/>
    </location>
</feature>
<accession>A0AA39QWK3</accession>
<feature type="compositionally biased region" description="Basic and acidic residues" evidence="1">
    <location>
        <begin position="637"/>
        <end position="667"/>
    </location>
</feature>
<dbReference type="Proteomes" id="UP001166286">
    <property type="component" value="Unassembled WGS sequence"/>
</dbReference>
<dbReference type="InterPro" id="IPR036322">
    <property type="entry name" value="WD40_repeat_dom_sf"/>
</dbReference>
<evidence type="ECO:0000313" key="3">
    <source>
        <dbReference type="Proteomes" id="UP001166286"/>
    </source>
</evidence>
<feature type="compositionally biased region" description="Low complexity" evidence="1">
    <location>
        <begin position="689"/>
        <end position="703"/>
    </location>
</feature>
<gene>
    <name evidence="2" type="ORF">JMJ35_007009</name>
</gene>
<keyword evidence="3" id="KW-1185">Reference proteome</keyword>
<organism evidence="2 3">
    <name type="scientific">Cladonia borealis</name>
    <dbReference type="NCBI Taxonomy" id="184061"/>
    <lineage>
        <taxon>Eukaryota</taxon>
        <taxon>Fungi</taxon>
        <taxon>Dikarya</taxon>
        <taxon>Ascomycota</taxon>
        <taxon>Pezizomycotina</taxon>
        <taxon>Lecanoromycetes</taxon>
        <taxon>OSLEUM clade</taxon>
        <taxon>Lecanoromycetidae</taxon>
        <taxon>Lecanorales</taxon>
        <taxon>Lecanorineae</taxon>
        <taxon>Cladoniaceae</taxon>
        <taxon>Cladonia</taxon>
    </lineage>
</organism>
<sequence>MGDFGPEACPSPRTWDSLDHFTISGNHVALSKEGVSYYTGFSADGSRVVVLQRSQSTAYFVTEFKLTAVNSIFSSPEPAAPTYVIYEWSLEQRSTPVLLSERTLDLDLGTTVESMITKMAKSQDPKVVSFRPDLSCIRIGPRVFVKEETGNYVDFNNLDLMTEESSPYFEHVELQKSTLVLASRTKLSAIIPSQDRKRKLVVGKANEEPDADAASKEKTKDVSPDESKDKVSSGKPSLSKDQENTPSDGEADDESATSSSNPDSSAWNSAEESWSEASSEADEAVDPAIATLDSSEDESSEANESETDSENDSKSSVKDDSSDAPVATQGVLYGDSSDDGERNLDWLDDTDSHDEDPKSDMDAGMSAYEDSDGWDSDTDVFIRSYGRSRAKFLGNRGQQGMLMVYDLNHSHHVQLFKFTYLLTTVLDNSPPAIHPTKPLVVWPLSGGDILFADYRANSYFIRTFKPSTRKATHEFVICHFSPCGKYLHIASLESQVQPTTKKELKKGTTPTTILSAFISTHRLSNHKTTRTPPLLIHRIKISLGKQPSPEIPIQVTWSPNHAFISSSSSSNTLSLFRVELFAPPKGEKKDLVCCPREALLLPISARKAEVQYFAPRLEDTRAMVAIGSSSANDEDGEAKTDNIKAGKDEKVVEKEKCKDEKAGDNTAKDNNSNSDPAKNDIPQTQNPQTKTLKSSTSKSTPNPTKTPTPPLLIYLPLPPSTHLSDSDWLLSSAIEDIKPDSGKGALEQKMDKFIEDDCCC</sequence>
<name>A0AA39QWK3_9LECA</name>
<evidence type="ECO:0000256" key="1">
    <source>
        <dbReference type="SAM" id="MobiDB-lite"/>
    </source>
</evidence>
<evidence type="ECO:0000313" key="2">
    <source>
        <dbReference type="EMBL" id="KAK0510577.1"/>
    </source>
</evidence>
<dbReference type="AlphaFoldDB" id="A0AA39QWK3"/>
<protein>
    <submittedName>
        <fullName evidence="2">Uncharacterized protein</fullName>
    </submittedName>
</protein>
<proteinExistence type="predicted"/>
<feature type="compositionally biased region" description="Basic and acidic residues" evidence="1">
    <location>
        <begin position="213"/>
        <end position="243"/>
    </location>
</feature>
<feature type="compositionally biased region" description="Polar residues" evidence="1">
    <location>
        <begin position="668"/>
        <end position="688"/>
    </location>
</feature>
<feature type="compositionally biased region" description="Low complexity" evidence="1">
    <location>
        <begin position="256"/>
        <end position="278"/>
    </location>
</feature>
<dbReference type="SUPFAM" id="SSF50978">
    <property type="entry name" value="WD40 repeat-like"/>
    <property type="match status" value="1"/>
</dbReference>
<feature type="compositionally biased region" description="Basic and acidic residues" evidence="1">
    <location>
        <begin position="311"/>
        <end position="321"/>
    </location>
</feature>
<comment type="caution">
    <text evidence="2">The sequence shown here is derived from an EMBL/GenBank/DDBJ whole genome shotgun (WGS) entry which is preliminary data.</text>
</comment>